<dbReference type="EMBL" id="JAAAHW010001523">
    <property type="protein sequence ID" value="KAF9994649.1"/>
    <property type="molecule type" value="Genomic_DNA"/>
</dbReference>
<evidence type="ECO:0000313" key="3">
    <source>
        <dbReference type="Proteomes" id="UP000749646"/>
    </source>
</evidence>
<feature type="region of interest" description="Disordered" evidence="1">
    <location>
        <begin position="231"/>
        <end position="279"/>
    </location>
</feature>
<evidence type="ECO:0000256" key="1">
    <source>
        <dbReference type="SAM" id="MobiDB-lite"/>
    </source>
</evidence>
<dbReference type="Proteomes" id="UP000749646">
    <property type="component" value="Unassembled WGS sequence"/>
</dbReference>
<dbReference type="OrthoDB" id="3241014at2759"/>
<accession>A0A9P6MED7</accession>
<feature type="non-terminal residue" evidence="2">
    <location>
        <position position="652"/>
    </location>
</feature>
<feature type="compositionally biased region" description="Low complexity" evidence="1">
    <location>
        <begin position="260"/>
        <end position="277"/>
    </location>
</feature>
<name>A0A9P6MED7_9FUNG</name>
<gene>
    <name evidence="2" type="ORF">BGZ65_009722</name>
</gene>
<evidence type="ECO:0008006" key="4">
    <source>
        <dbReference type="Google" id="ProtNLM"/>
    </source>
</evidence>
<dbReference type="AlphaFoldDB" id="A0A9P6MED7"/>
<organism evidence="2 3">
    <name type="scientific">Modicella reniformis</name>
    <dbReference type="NCBI Taxonomy" id="1440133"/>
    <lineage>
        <taxon>Eukaryota</taxon>
        <taxon>Fungi</taxon>
        <taxon>Fungi incertae sedis</taxon>
        <taxon>Mucoromycota</taxon>
        <taxon>Mortierellomycotina</taxon>
        <taxon>Mortierellomycetes</taxon>
        <taxon>Mortierellales</taxon>
        <taxon>Mortierellaceae</taxon>
        <taxon>Modicella</taxon>
    </lineage>
</organism>
<reference evidence="2" key="1">
    <citation type="journal article" date="2020" name="Fungal Divers.">
        <title>Resolving the Mortierellaceae phylogeny through synthesis of multi-gene phylogenetics and phylogenomics.</title>
        <authorList>
            <person name="Vandepol N."/>
            <person name="Liber J."/>
            <person name="Desiro A."/>
            <person name="Na H."/>
            <person name="Kennedy M."/>
            <person name="Barry K."/>
            <person name="Grigoriev I.V."/>
            <person name="Miller A.N."/>
            <person name="O'Donnell K."/>
            <person name="Stajich J.E."/>
            <person name="Bonito G."/>
        </authorList>
    </citation>
    <scope>NUCLEOTIDE SEQUENCE</scope>
    <source>
        <strain evidence="2">MES-2147</strain>
    </source>
</reference>
<evidence type="ECO:0000313" key="2">
    <source>
        <dbReference type="EMBL" id="KAF9994649.1"/>
    </source>
</evidence>
<proteinExistence type="predicted"/>
<feature type="compositionally biased region" description="Low complexity" evidence="1">
    <location>
        <begin position="231"/>
        <end position="253"/>
    </location>
</feature>
<sequence>MTPKPHALDLPEVVYRVVWYLKAKDVVACSLVRKSFYRSFGPYTWGNIHLGFLPNPQLNIIRDQEPLARFISCNTHISKTLAYQGYHDDRFLRFIRKIGPWIRSLSVHSHIFMRDLTFDRHCIMLESLSIEGPPFDSQVDKLYWDRCKALVRQNSARLRSLTLVNWEKSVTKPLPHQPIWSPLLNFTHHMNLRSLSVKAGKIRGRHMAAFWKISMRLESLELEAVHFDLPNPSNKSLKKNNNNNEDNNPVSDNNGEHLGNITTNDNDINPTMIDTNDSSSTLKTPVLRFPKLRKLTLTNLQHLKPSHQLKQLICHCPMLQTLVWNLKRNMPCPGKEFSESFAAMTWPDLDWIVIKDQGGYISDQECKTILQAAKQPFRRLDLRLYHLGKQAFDMMLQGHSRTLTKVDLCQGREEVMGQHYRVQGGVSEWVQKILESCPLLEHISGRTITADDILEGEPWVCLGLQMFNVMINMEFEDVRLKRGRTRLMFTEKEERQCYEIYKRLTRLKHLRVLDMRPQYKFQLCVQKFVALPLQVGMGLRQLSKLKDIEVIGYTGLQDMRQVDVEWMLRHWPRIRVVTGDRLSVKPSKSFGNNFVRDYLLTKVLKSGGVQAPRLKAVSDEKLKQFMKDEDIISLYDSESEGESDDYGDSDID</sequence>
<comment type="caution">
    <text evidence="2">The sequence shown here is derived from an EMBL/GenBank/DDBJ whole genome shotgun (WGS) entry which is preliminary data.</text>
</comment>
<protein>
    <recommendedName>
        <fullName evidence="4">F-box domain-containing protein</fullName>
    </recommendedName>
</protein>
<keyword evidence="3" id="KW-1185">Reference proteome</keyword>
<dbReference type="InterPro" id="IPR032675">
    <property type="entry name" value="LRR_dom_sf"/>
</dbReference>
<dbReference type="SUPFAM" id="SSF52047">
    <property type="entry name" value="RNI-like"/>
    <property type="match status" value="1"/>
</dbReference>
<dbReference type="Gene3D" id="3.80.10.10">
    <property type="entry name" value="Ribonuclease Inhibitor"/>
    <property type="match status" value="1"/>
</dbReference>